<evidence type="ECO:0008006" key="5">
    <source>
        <dbReference type="Google" id="ProtNLM"/>
    </source>
</evidence>
<comment type="caution">
    <text evidence="3">The sequence shown here is derived from an EMBL/GenBank/DDBJ whole genome shotgun (WGS) entry which is preliminary data.</text>
</comment>
<organism evidence="3 4">
    <name type="scientific">Sporichthya brevicatena</name>
    <dbReference type="NCBI Taxonomy" id="171442"/>
    <lineage>
        <taxon>Bacteria</taxon>
        <taxon>Bacillati</taxon>
        <taxon>Actinomycetota</taxon>
        <taxon>Actinomycetes</taxon>
        <taxon>Sporichthyales</taxon>
        <taxon>Sporichthyaceae</taxon>
        <taxon>Sporichthya</taxon>
    </lineage>
</organism>
<gene>
    <name evidence="3" type="ORF">GCM10009547_22230</name>
</gene>
<sequence length="265" mass="27343">MRGRLPGTLAGLALLAGSLTACGDDSTGAQDIAAIPVPAERIASVTYTAAGKSATFTTRNGLFLPGDGATAESATLLNASTTAFPVNAYRIMTDVDAATPDFGLVSTAASRRVKECGAGCAMTVTATDGTTYTLSVGARTFNSAGFYAAVEGDPRVFLLINATVAQIVSFASGRPFSFPPTKQELDLQARQDRLAEEAQGRGDPARNYDPFLRQVLAAEEDRKAAKEGKPTGALVRAATSTQDQPGGDKPQGGQTDGEQAEGTDE</sequence>
<feature type="signal peptide" evidence="2">
    <location>
        <begin position="1"/>
        <end position="23"/>
    </location>
</feature>
<dbReference type="EMBL" id="BAAAHE010000016">
    <property type="protein sequence ID" value="GAA0619346.1"/>
    <property type="molecule type" value="Genomic_DNA"/>
</dbReference>
<reference evidence="4" key="1">
    <citation type="journal article" date="2019" name="Int. J. Syst. Evol. Microbiol.">
        <title>The Global Catalogue of Microorganisms (GCM) 10K type strain sequencing project: providing services to taxonomists for standard genome sequencing and annotation.</title>
        <authorList>
            <consortium name="The Broad Institute Genomics Platform"/>
            <consortium name="The Broad Institute Genome Sequencing Center for Infectious Disease"/>
            <person name="Wu L."/>
            <person name="Ma J."/>
        </authorList>
    </citation>
    <scope>NUCLEOTIDE SEQUENCE [LARGE SCALE GENOMIC DNA]</scope>
    <source>
        <strain evidence="4">JCM 10671</strain>
    </source>
</reference>
<name>A0ABP3S0Q8_9ACTN</name>
<protein>
    <recommendedName>
        <fullName evidence="5">Lipoprotein</fullName>
    </recommendedName>
</protein>
<dbReference type="PROSITE" id="PS51257">
    <property type="entry name" value="PROKAR_LIPOPROTEIN"/>
    <property type="match status" value="1"/>
</dbReference>
<feature type="compositionally biased region" description="Low complexity" evidence="1">
    <location>
        <begin position="241"/>
        <end position="257"/>
    </location>
</feature>
<keyword evidence="2" id="KW-0732">Signal</keyword>
<accession>A0ABP3S0Q8</accession>
<proteinExistence type="predicted"/>
<feature type="region of interest" description="Disordered" evidence="1">
    <location>
        <begin position="220"/>
        <end position="265"/>
    </location>
</feature>
<evidence type="ECO:0000256" key="2">
    <source>
        <dbReference type="SAM" id="SignalP"/>
    </source>
</evidence>
<evidence type="ECO:0000313" key="4">
    <source>
        <dbReference type="Proteomes" id="UP001500957"/>
    </source>
</evidence>
<feature type="compositionally biased region" description="Basic and acidic residues" evidence="1">
    <location>
        <begin position="220"/>
        <end position="229"/>
    </location>
</feature>
<keyword evidence="4" id="KW-1185">Reference proteome</keyword>
<feature type="chain" id="PRO_5046610788" description="Lipoprotein" evidence="2">
    <location>
        <begin position="24"/>
        <end position="265"/>
    </location>
</feature>
<evidence type="ECO:0000256" key="1">
    <source>
        <dbReference type="SAM" id="MobiDB-lite"/>
    </source>
</evidence>
<dbReference type="RefSeq" id="WP_344604640.1">
    <property type="nucleotide sequence ID" value="NZ_BAAAHE010000016.1"/>
</dbReference>
<dbReference type="Proteomes" id="UP001500957">
    <property type="component" value="Unassembled WGS sequence"/>
</dbReference>
<evidence type="ECO:0000313" key="3">
    <source>
        <dbReference type="EMBL" id="GAA0619346.1"/>
    </source>
</evidence>